<evidence type="ECO:0000256" key="13">
    <source>
        <dbReference type="RuleBase" id="RU003357"/>
    </source>
</evidence>
<gene>
    <name evidence="17" type="ORF">SIDU_14360</name>
</gene>
<name>A0A1L5BRS8_SPHIB</name>
<keyword evidence="2 12" id="KW-0813">Transport</keyword>
<reference evidence="17 18" key="1">
    <citation type="journal article" date="2012" name="J. Bacteriol.">
        <title>Genome sequence of Sphingobium indicum B90A, a hexachlorocyclohexane-degrading bacterium.</title>
        <authorList>
            <person name="Anand S."/>
            <person name="Sangwan N."/>
            <person name="Lata P."/>
            <person name="Kaur J."/>
            <person name="Dua A."/>
            <person name="Singh A.K."/>
            <person name="Verma M."/>
            <person name="Kaur J."/>
            <person name="Khurana J.P."/>
            <person name="Khurana P."/>
            <person name="Mathur S."/>
            <person name="Lal R."/>
        </authorList>
    </citation>
    <scope>NUCLEOTIDE SEQUENCE [LARGE SCALE GENOMIC DNA]</scope>
    <source>
        <strain evidence="18">DSM 16412 / CCM 7286 / MTCC 6364 / B90A</strain>
    </source>
</reference>
<evidence type="ECO:0000256" key="6">
    <source>
        <dbReference type="ARBA" id="ARBA00022729"/>
    </source>
</evidence>
<keyword evidence="3 12" id="KW-1134">Transmembrane beta strand</keyword>
<evidence type="ECO:0000256" key="4">
    <source>
        <dbReference type="ARBA" id="ARBA00022496"/>
    </source>
</evidence>
<dbReference type="PROSITE" id="PS52016">
    <property type="entry name" value="TONB_DEPENDENT_REC_3"/>
    <property type="match status" value="1"/>
</dbReference>
<feature type="signal peptide" evidence="15">
    <location>
        <begin position="1"/>
        <end position="18"/>
    </location>
</feature>
<dbReference type="InterPro" id="IPR000531">
    <property type="entry name" value="Beta-barrel_TonB"/>
</dbReference>
<evidence type="ECO:0000313" key="18">
    <source>
        <dbReference type="Proteomes" id="UP000004550"/>
    </source>
</evidence>
<dbReference type="PANTHER" id="PTHR32552">
    <property type="entry name" value="FERRICHROME IRON RECEPTOR-RELATED"/>
    <property type="match status" value="1"/>
</dbReference>
<dbReference type="GO" id="GO:0015344">
    <property type="term" value="F:siderophore uptake transmembrane transporter activity"/>
    <property type="evidence" value="ECO:0007669"/>
    <property type="project" value="TreeGrafter"/>
</dbReference>
<dbReference type="InterPro" id="IPR012910">
    <property type="entry name" value="Plug_dom"/>
</dbReference>
<keyword evidence="6 15" id="KW-0732">Signal</keyword>
<feature type="chain" id="PRO_5009860234" evidence="15">
    <location>
        <begin position="19"/>
        <end position="899"/>
    </location>
</feature>
<keyword evidence="5 12" id="KW-0812">Transmembrane</keyword>
<organism evidence="17 18">
    <name type="scientific">Sphingobium indicum (strain DSM 16412 / CCM 7286 / MTCC 6364 / B90A)</name>
    <dbReference type="NCBI Taxonomy" id="861109"/>
    <lineage>
        <taxon>Bacteria</taxon>
        <taxon>Pseudomonadati</taxon>
        <taxon>Pseudomonadota</taxon>
        <taxon>Alphaproteobacteria</taxon>
        <taxon>Sphingomonadales</taxon>
        <taxon>Sphingomonadaceae</taxon>
        <taxon>Sphingobium</taxon>
    </lineage>
</organism>
<keyword evidence="9 13" id="KW-0798">TonB box</keyword>
<keyword evidence="17" id="KW-0675">Receptor</keyword>
<evidence type="ECO:0000256" key="7">
    <source>
        <dbReference type="ARBA" id="ARBA00023004"/>
    </source>
</evidence>
<keyword evidence="7" id="KW-0408">Iron</keyword>
<dbReference type="InterPro" id="IPR011662">
    <property type="entry name" value="Secretin/TonB_short_N"/>
</dbReference>
<evidence type="ECO:0000256" key="12">
    <source>
        <dbReference type="PROSITE-ProRule" id="PRU01360"/>
    </source>
</evidence>
<dbReference type="SMART" id="SM00965">
    <property type="entry name" value="STN"/>
    <property type="match status" value="1"/>
</dbReference>
<keyword evidence="11 12" id="KW-0998">Cell outer membrane</keyword>
<comment type="subcellular location">
    <subcellularLocation>
        <location evidence="1 12">Cell outer membrane</location>
        <topology evidence="1 12">Multi-pass membrane protein</topology>
    </subcellularLocation>
</comment>
<dbReference type="InterPro" id="IPR037066">
    <property type="entry name" value="Plug_dom_sf"/>
</dbReference>
<evidence type="ECO:0000256" key="5">
    <source>
        <dbReference type="ARBA" id="ARBA00022692"/>
    </source>
</evidence>
<feature type="region of interest" description="Disordered" evidence="14">
    <location>
        <begin position="101"/>
        <end position="128"/>
    </location>
</feature>
<evidence type="ECO:0000256" key="11">
    <source>
        <dbReference type="ARBA" id="ARBA00023237"/>
    </source>
</evidence>
<evidence type="ECO:0000256" key="1">
    <source>
        <dbReference type="ARBA" id="ARBA00004571"/>
    </source>
</evidence>
<evidence type="ECO:0000313" key="17">
    <source>
        <dbReference type="EMBL" id="APL95601.1"/>
    </source>
</evidence>
<dbReference type="Gene3D" id="2.40.170.20">
    <property type="entry name" value="TonB-dependent receptor, beta-barrel domain"/>
    <property type="match status" value="1"/>
</dbReference>
<dbReference type="KEGG" id="sinb:SIDU_14360"/>
<dbReference type="AlphaFoldDB" id="A0A1L5BRS8"/>
<dbReference type="Proteomes" id="UP000004550">
    <property type="component" value="Chromosome"/>
</dbReference>
<accession>A0A1L5BRS8</accession>
<keyword evidence="4" id="KW-0410">Iron transport</keyword>
<protein>
    <submittedName>
        <fullName evidence="17">TonB-dependent receptor</fullName>
    </submittedName>
</protein>
<dbReference type="InterPro" id="IPR036942">
    <property type="entry name" value="Beta-barrel_TonB_sf"/>
</dbReference>
<evidence type="ECO:0000256" key="9">
    <source>
        <dbReference type="ARBA" id="ARBA00023077"/>
    </source>
</evidence>
<proteinExistence type="inferred from homology"/>
<evidence type="ECO:0000256" key="3">
    <source>
        <dbReference type="ARBA" id="ARBA00022452"/>
    </source>
</evidence>
<keyword evidence="10 12" id="KW-0472">Membrane</keyword>
<evidence type="ECO:0000256" key="8">
    <source>
        <dbReference type="ARBA" id="ARBA00023065"/>
    </source>
</evidence>
<dbReference type="Gene3D" id="2.170.130.10">
    <property type="entry name" value="TonB-dependent receptor, plug domain"/>
    <property type="match status" value="1"/>
</dbReference>
<evidence type="ECO:0000256" key="10">
    <source>
        <dbReference type="ARBA" id="ARBA00023136"/>
    </source>
</evidence>
<dbReference type="Pfam" id="PF00593">
    <property type="entry name" value="TonB_dep_Rec_b-barrel"/>
    <property type="match status" value="1"/>
</dbReference>
<dbReference type="GO" id="GO:0009279">
    <property type="term" value="C:cell outer membrane"/>
    <property type="evidence" value="ECO:0007669"/>
    <property type="project" value="UniProtKB-SubCell"/>
</dbReference>
<evidence type="ECO:0000256" key="14">
    <source>
        <dbReference type="SAM" id="MobiDB-lite"/>
    </source>
</evidence>
<comment type="similarity">
    <text evidence="12 13">Belongs to the TonB-dependent receptor family.</text>
</comment>
<dbReference type="InterPro" id="IPR039426">
    <property type="entry name" value="TonB-dep_rcpt-like"/>
</dbReference>
<dbReference type="PANTHER" id="PTHR32552:SF89">
    <property type="entry name" value="CATECHOLATE SIDEROPHORE RECEPTOR FIU"/>
    <property type="match status" value="1"/>
</dbReference>
<evidence type="ECO:0000256" key="15">
    <source>
        <dbReference type="SAM" id="SignalP"/>
    </source>
</evidence>
<keyword evidence="8" id="KW-0406">Ion transport</keyword>
<dbReference type="Pfam" id="PF07715">
    <property type="entry name" value="Plug"/>
    <property type="match status" value="1"/>
</dbReference>
<sequence>MCALLAPAFLLAPAPALAQKVDFDVPEQRAVTGIPEFARQAKIQIVAPANIDGLRTRAVRGRLSVDEGLRRLLRGTALFVIARNGNAISLAARPRVVKRVTRMPSPRQPRAPVQPKAELPREQNPDPDIVVTGTIQPERKLDAGLAITTVTLDRIRELAPNNTADILKLAPGIWAETTGGATGANVFVRGFPTTGDAPFLTVQLDGAPIYPPTELAFSENTTLFRVDDMIDRVEILRGGTSPIYANGQPGAVMNFIQRTGTLELEGGLRLSTTDYGTRRADAYLTGPITPKTVFAIGGFYRASDGLRHTQFPADLGGQITANITHEFEGGRVTAYARYTRDRNAFYTGVPLLADGKGNFNALPGFDPLRDTLIGNDTRRLAIENGPGQSRSVDLSEGRGVALFLAGMSFEWSPDESIKITNRLNVTAGDANTIGLFTGPVPETLGQYLSKTIARANGDPRIVAAAGLASSGQGSLASNGLPITPDRYVLTAGLWSISERISSITDEFRVTRTIGTEHKLTAGFFIAKSKSEDLRLLGNNLLLLAEPNARRIDLRLNNGVQASRDGFVSATTGQVVGGSDSTNVALFLSDKWSASDSTTIDAGIRIEHQSLRGGVQNVLTGNDFDGNPLTIYNNNGARLLTTSRPLVDDAYRVSWAAGIVQRLVPDRLTLHARMNRGSNLQSFDKLRIGDQRTQSANVFEAGVDYADGPVRASINTFLNLFSGLQFTRLLAQPDGTIGSIVLTGGARAAGIEIETEVQPSEGWSIEFRGTYEDGRYKGFGGNAGHRIVRQPNLQFAVSPSYTAKVGSADLKVTGTYTYVGVRYSDVENLQRLPPYATVDAGLHFRLDNGVYINLIGQNLLDTFGLTEGNTRVLGAVLTSGPVIARPLFGRNLTVSFGYRF</sequence>
<dbReference type="SUPFAM" id="SSF56935">
    <property type="entry name" value="Porins"/>
    <property type="match status" value="1"/>
</dbReference>
<feature type="domain" description="Secretin/TonB short N-terminal" evidence="16">
    <location>
        <begin position="43"/>
        <end position="93"/>
    </location>
</feature>
<evidence type="ECO:0000256" key="2">
    <source>
        <dbReference type="ARBA" id="ARBA00022448"/>
    </source>
</evidence>
<evidence type="ECO:0000259" key="16">
    <source>
        <dbReference type="SMART" id="SM00965"/>
    </source>
</evidence>
<dbReference type="EMBL" id="CP013070">
    <property type="protein sequence ID" value="APL95601.1"/>
    <property type="molecule type" value="Genomic_DNA"/>
</dbReference>
<dbReference type="Gene3D" id="3.55.50.30">
    <property type="match status" value="1"/>
</dbReference>